<dbReference type="Proteomes" id="UP000184016">
    <property type="component" value="Unassembled WGS sequence"/>
</dbReference>
<feature type="compositionally biased region" description="Polar residues" evidence="1">
    <location>
        <begin position="86"/>
        <end position="95"/>
    </location>
</feature>
<evidence type="ECO:0000256" key="2">
    <source>
        <dbReference type="SAM" id="SignalP"/>
    </source>
</evidence>
<protein>
    <submittedName>
        <fullName evidence="3">Uncharacterized protein</fullName>
    </submittedName>
</protein>
<organism evidence="3 4">
    <name type="scientific">Alicyclobacillus tolerans</name>
    <dbReference type="NCBI Taxonomy" id="90970"/>
    <lineage>
        <taxon>Bacteria</taxon>
        <taxon>Bacillati</taxon>
        <taxon>Bacillota</taxon>
        <taxon>Bacilli</taxon>
        <taxon>Bacillales</taxon>
        <taxon>Alicyclobacillaceae</taxon>
        <taxon>Alicyclobacillus</taxon>
    </lineage>
</organism>
<evidence type="ECO:0000256" key="1">
    <source>
        <dbReference type="SAM" id="MobiDB-lite"/>
    </source>
</evidence>
<reference evidence="4" key="1">
    <citation type="submission" date="2016-11" db="EMBL/GenBank/DDBJ databases">
        <authorList>
            <person name="Varghese N."/>
            <person name="Submissions S."/>
        </authorList>
    </citation>
    <scope>NUCLEOTIDE SEQUENCE [LARGE SCALE GENOMIC DNA]</scope>
    <source>
        <strain evidence="4">USBA-503</strain>
    </source>
</reference>
<keyword evidence="2" id="KW-0732">Signal</keyword>
<feature type="compositionally biased region" description="Low complexity" evidence="1">
    <location>
        <begin position="73"/>
        <end position="85"/>
    </location>
</feature>
<feature type="region of interest" description="Disordered" evidence="1">
    <location>
        <begin position="68"/>
        <end position="95"/>
    </location>
</feature>
<evidence type="ECO:0000313" key="4">
    <source>
        <dbReference type="Proteomes" id="UP000184016"/>
    </source>
</evidence>
<keyword evidence="4" id="KW-1185">Reference proteome</keyword>
<dbReference type="RefSeq" id="WP_072873464.1">
    <property type="nucleotide sequence ID" value="NZ_FRAF01000006.1"/>
</dbReference>
<dbReference type="STRING" id="1830138.SAMN05443507_106122"/>
<dbReference type="AlphaFoldDB" id="A0A1M6NPY1"/>
<proteinExistence type="predicted"/>
<evidence type="ECO:0000313" key="3">
    <source>
        <dbReference type="EMBL" id="SHJ97755.1"/>
    </source>
</evidence>
<sequence length="234" mass="26526">MFRKKTFQYQIYRLLMSMSVITAGTFSASPTVAANELPSSFHSIEQEVNKLWDEDTLPWLKQIEQLGTPNKEQSSLPSSQLPKQQFTPSQKSTGSAKLAKLRVRVIDGRTLSPISGAKVVLIETGTRTVTDKMGYTPYFDAPIIRNPKYFPLVAELHGQLGVIVYKNGYHDSVHLGIRMHDGIDAQTTVWMYKILPGERIEPVLYEVPYHHLWVLELANRFRSKTQPGEGPERP</sequence>
<accession>A0A1M6NPY1</accession>
<name>A0A1M6NPY1_9BACL</name>
<feature type="chain" id="PRO_5039692586" evidence="2">
    <location>
        <begin position="29"/>
        <end position="234"/>
    </location>
</feature>
<dbReference type="EMBL" id="FRAF01000006">
    <property type="protein sequence ID" value="SHJ97755.1"/>
    <property type="molecule type" value="Genomic_DNA"/>
</dbReference>
<gene>
    <name evidence="3" type="ORF">SAMN05443507_106122</name>
</gene>
<feature type="signal peptide" evidence="2">
    <location>
        <begin position="1"/>
        <end position="28"/>
    </location>
</feature>